<keyword evidence="13 14" id="KW-0472">Membrane</keyword>
<dbReference type="GO" id="GO:0005507">
    <property type="term" value="F:copper ion binding"/>
    <property type="evidence" value="ECO:0007669"/>
    <property type="project" value="InterPro"/>
</dbReference>
<feature type="transmembrane region" description="Helical" evidence="17">
    <location>
        <begin position="89"/>
        <end position="110"/>
    </location>
</feature>
<feature type="domain" description="Cytochrome oxidase subunit II copper A binding" evidence="18">
    <location>
        <begin position="126"/>
        <end position="238"/>
    </location>
</feature>
<dbReference type="InterPro" id="IPR011759">
    <property type="entry name" value="Cyt_c_oxidase_su2_TM_dom"/>
</dbReference>
<reference evidence="20 21" key="1">
    <citation type="submission" date="2019-09" db="EMBL/GenBank/DDBJ databases">
        <title>Draft genome sequence of Bacillus sp. JC-7.</title>
        <authorList>
            <person name="Tanaka N."/>
            <person name="Shiwa Y."/>
            <person name="Fujita N."/>
            <person name="Tanasupawat S."/>
        </authorList>
    </citation>
    <scope>NUCLEOTIDE SEQUENCE [LARGE SCALE GENOMIC DNA]</scope>
    <source>
        <strain evidence="20 21">JC-7</strain>
    </source>
</reference>
<evidence type="ECO:0000256" key="5">
    <source>
        <dbReference type="ARBA" id="ARBA00022448"/>
    </source>
</evidence>
<gene>
    <name evidence="20" type="primary">qoxA</name>
    <name evidence="20" type="ORF">BpJC7_00220</name>
</gene>
<evidence type="ECO:0000256" key="10">
    <source>
        <dbReference type="ARBA" id="ARBA00022982"/>
    </source>
</evidence>
<keyword evidence="7 14" id="KW-0679">Respiratory chain</keyword>
<evidence type="ECO:0000256" key="14">
    <source>
        <dbReference type="PIRNR" id="PIRNR000292"/>
    </source>
</evidence>
<name>A0A5J4JBU6_9BACI</name>
<dbReference type="GO" id="GO:0009486">
    <property type="term" value="F:cytochrome bo3 ubiquinol oxidase activity"/>
    <property type="evidence" value="ECO:0007669"/>
    <property type="project" value="InterPro"/>
</dbReference>
<dbReference type="InterPro" id="IPR006333">
    <property type="entry name" value="Cyt_o_ubiquinol_oxidase_su2"/>
</dbReference>
<dbReference type="RefSeq" id="WP_151681179.1">
    <property type="nucleotide sequence ID" value="NZ_BKZQ01000001.1"/>
</dbReference>
<keyword evidence="12 14" id="KW-0560">Oxidoreductase</keyword>
<dbReference type="SUPFAM" id="SSF49503">
    <property type="entry name" value="Cupredoxins"/>
    <property type="match status" value="1"/>
</dbReference>
<dbReference type="PROSITE" id="PS51257">
    <property type="entry name" value="PROKAR_LIPOPROTEIN"/>
    <property type="match status" value="1"/>
</dbReference>
<evidence type="ECO:0000259" key="18">
    <source>
        <dbReference type="PROSITE" id="PS50857"/>
    </source>
</evidence>
<dbReference type="InterPro" id="IPR045187">
    <property type="entry name" value="CcO_II"/>
</dbReference>
<dbReference type="InterPro" id="IPR002429">
    <property type="entry name" value="CcO_II-like_C"/>
</dbReference>
<evidence type="ECO:0000256" key="15">
    <source>
        <dbReference type="RuleBase" id="RU000456"/>
    </source>
</evidence>
<dbReference type="Pfam" id="PF02790">
    <property type="entry name" value="COX2_TM"/>
    <property type="match status" value="1"/>
</dbReference>
<keyword evidence="6 14" id="KW-1003">Cell membrane</keyword>
<sequence>MLRKLPWKLTLLLSLTSLFLLGGCDTKMAVLDPQGPMAREQYHLIVYSAILMAFVFVVVLGLYLYMVIKYRESRLPADYKPPQLHGHKVLEIVWTLIPVLIIIAIAIPTVKANYSVEETPKSLKDKKPLTIYVTSADWKWIFSYPEQGIETVNYANIPTDRPIKFQLTSAGTMASFWVPELGGQKYTMPNMTMQLILSADHPGDYTGRNSNFNGEGFAKMDFNVVAQTQSDFNKWVKEVKSTAPKMKKSDYEKLVKTEGLVGTQTYTGTHLKWVNVHEQHTYGEQSKTKSNESHDHSNMDMSNMDMSGNN</sequence>
<evidence type="ECO:0000256" key="4">
    <source>
        <dbReference type="ARBA" id="ARBA00016131"/>
    </source>
</evidence>
<dbReference type="PANTHER" id="PTHR22888:SF18">
    <property type="entry name" value="CYTOCHROME BO(3) UBIQUINOL OXIDASE SUBUNIT 2"/>
    <property type="match status" value="1"/>
</dbReference>
<evidence type="ECO:0000313" key="20">
    <source>
        <dbReference type="EMBL" id="GER68719.1"/>
    </source>
</evidence>
<evidence type="ECO:0000256" key="11">
    <source>
        <dbReference type="ARBA" id="ARBA00022989"/>
    </source>
</evidence>
<dbReference type="Gene3D" id="2.60.40.420">
    <property type="entry name" value="Cupredoxins - blue copper proteins"/>
    <property type="match status" value="1"/>
</dbReference>
<evidence type="ECO:0000259" key="19">
    <source>
        <dbReference type="PROSITE" id="PS50999"/>
    </source>
</evidence>
<evidence type="ECO:0000256" key="13">
    <source>
        <dbReference type="ARBA" id="ARBA00023136"/>
    </source>
</evidence>
<dbReference type="EC" id="1.10.3.-" evidence="14"/>
<dbReference type="InterPro" id="IPR036257">
    <property type="entry name" value="Cyt_c_oxidase_su2_TM_sf"/>
</dbReference>
<evidence type="ECO:0000256" key="7">
    <source>
        <dbReference type="ARBA" id="ARBA00022660"/>
    </source>
</evidence>
<dbReference type="AlphaFoldDB" id="A0A5J4JBU6"/>
<comment type="caution">
    <text evidence="20">The sequence shown here is derived from an EMBL/GenBank/DDBJ whole genome shotgun (WGS) entry which is preliminary data.</text>
</comment>
<dbReference type="GO" id="GO:0016682">
    <property type="term" value="F:oxidoreductase activity, acting on diphenols and related substances as donors, oxygen as acceptor"/>
    <property type="evidence" value="ECO:0007669"/>
    <property type="project" value="InterPro"/>
</dbReference>
<dbReference type="Gene3D" id="1.10.287.90">
    <property type="match status" value="1"/>
</dbReference>
<feature type="transmembrane region" description="Helical" evidence="17">
    <location>
        <begin position="42"/>
        <end position="68"/>
    </location>
</feature>
<comment type="function">
    <text evidence="14">Catalyzes quinol oxidation with the concomitant reduction of oxygen to water. Subunit II transfers the electrons from a quinol to the binuclear center of the catalytic subunit I.</text>
</comment>
<feature type="compositionally biased region" description="Basic and acidic residues" evidence="16">
    <location>
        <begin position="281"/>
        <end position="298"/>
    </location>
</feature>
<feature type="region of interest" description="Disordered" evidence="16">
    <location>
        <begin position="281"/>
        <end position="310"/>
    </location>
</feature>
<dbReference type="InterPro" id="IPR034227">
    <property type="entry name" value="CuRO_UO_II"/>
</dbReference>
<dbReference type="EMBL" id="BKZQ01000001">
    <property type="protein sequence ID" value="GER68719.1"/>
    <property type="molecule type" value="Genomic_DNA"/>
</dbReference>
<keyword evidence="11 17" id="KW-1133">Transmembrane helix</keyword>
<dbReference type="Proteomes" id="UP000391919">
    <property type="component" value="Unassembled WGS sequence"/>
</dbReference>
<comment type="catalytic activity">
    <reaction evidence="1 14">
        <text>2 a quinol + O2 = 2 a quinone + 2 H2O</text>
        <dbReference type="Rhea" id="RHEA:55376"/>
        <dbReference type="ChEBI" id="CHEBI:15377"/>
        <dbReference type="ChEBI" id="CHEBI:15379"/>
        <dbReference type="ChEBI" id="CHEBI:24646"/>
        <dbReference type="ChEBI" id="CHEBI:132124"/>
    </reaction>
</comment>
<keyword evidence="9" id="KW-0732">Signal</keyword>
<accession>A0A5J4JBU6</accession>
<evidence type="ECO:0000256" key="1">
    <source>
        <dbReference type="ARBA" id="ARBA00000725"/>
    </source>
</evidence>
<evidence type="ECO:0000256" key="6">
    <source>
        <dbReference type="ARBA" id="ARBA00022475"/>
    </source>
</evidence>
<dbReference type="SUPFAM" id="SSF81464">
    <property type="entry name" value="Cytochrome c oxidase subunit II-like, transmembrane region"/>
    <property type="match status" value="1"/>
</dbReference>
<dbReference type="PRINTS" id="PR01166">
    <property type="entry name" value="CYCOXIDASEII"/>
</dbReference>
<evidence type="ECO:0000256" key="16">
    <source>
        <dbReference type="SAM" id="MobiDB-lite"/>
    </source>
</evidence>
<keyword evidence="21" id="KW-1185">Reference proteome</keyword>
<dbReference type="GO" id="GO:0004129">
    <property type="term" value="F:cytochrome-c oxidase activity"/>
    <property type="evidence" value="ECO:0007669"/>
    <property type="project" value="UniProtKB-UniRule"/>
</dbReference>
<comment type="similarity">
    <text evidence="3 14 15">Belongs to the cytochrome c oxidase subunit 2 family.</text>
</comment>
<dbReference type="PROSITE" id="PS50999">
    <property type="entry name" value="COX2_TM"/>
    <property type="match status" value="1"/>
</dbReference>
<keyword evidence="8 15" id="KW-0812">Transmembrane</keyword>
<organism evidence="20 21">
    <name type="scientific">Weizmannia acidilactici</name>
    <dbReference type="NCBI Taxonomy" id="2607726"/>
    <lineage>
        <taxon>Bacteria</taxon>
        <taxon>Bacillati</taxon>
        <taxon>Bacillota</taxon>
        <taxon>Bacilli</taxon>
        <taxon>Bacillales</taxon>
        <taxon>Bacillaceae</taxon>
        <taxon>Heyndrickxia</taxon>
    </lineage>
</organism>
<dbReference type="PROSITE" id="PS50857">
    <property type="entry name" value="COX2_CUA"/>
    <property type="match status" value="1"/>
</dbReference>
<protein>
    <recommendedName>
        <fullName evidence="4 14">Quinol oxidase subunit 2</fullName>
        <ecNumber evidence="14">1.10.3.-</ecNumber>
    </recommendedName>
</protein>
<evidence type="ECO:0000256" key="12">
    <source>
        <dbReference type="ARBA" id="ARBA00023002"/>
    </source>
</evidence>
<evidence type="ECO:0000256" key="8">
    <source>
        <dbReference type="ARBA" id="ARBA00022692"/>
    </source>
</evidence>
<dbReference type="PANTHER" id="PTHR22888">
    <property type="entry name" value="CYTOCHROME C OXIDASE, SUBUNIT II"/>
    <property type="match status" value="1"/>
</dbReference>
<proteinExistence type="inferred from homology"/>
<dbReference type="Pfam" id="PF00116">
    <property type="entry name" value="COX2"/>
    <property type="match status" value="1"/>
</dbReference>
<dbReference type="CDD" id="cd04212">
    <property type="entry name" value="CuRO_UO_II"/>
    <property type="match status" value="1"/>
</dbReference>
<keyword evidence="5 14" id="KW-0813">Transport</keyword>
<comment type="subcellular location">
    <subcellularLocation>
        <location evidence="2 15">Cell membrane</location>
        <topology evidence="2 15">Multi-pass membrane protein</topology>
    </subcellularLocation>
</comment>
<evidence type="ECO:0000313" key="21">
    <source>
        <dbReference type="Proteomes" id="UP000391919"/>
    </source>
</evidence>
<dbReference type="PIRSF" id="PIRSF000292">
    <property type="entry name" value="Ubi_od_II"/>
    <property type="match status" value="1"/>
</dbReference>
<evidence type="ECO:0000256" key="9">
    <source>
        <dbReference type="ARBA" id="ARBA00022729"/>
    </source>
</evidence>
<feature type="compositionally biased region" description="Low complexity" evidence="16">
    <location>
        <begin position="299"/>
        <end position="310"/>
    </location>
</feature>
<dbReference type="InterPro" id="IPR006332">
    <property type="entry name" value="QoxA"/>
</dbReference>
<evidence type="ECO:0000256" key="17">
    <source>
        <dbReference type="SAM" id="Phobius"/>
    </source>
</evidence>
<feature type="domain" description="Cytochrome oxidase subunit II transmembrane region profile" evidence="19">
    <location>
        <begin position="22"/>
        <end position="120"/>
    </location>
</feature>
<dbReference type="GO" id="GO:0005886">
    <property type="term" value="C:plasma membrane"/>
    <property type="evidence" value="ECO:0007669"/>
    <property type="project" value="UniProtKB-SubCell"/>
</dbReference>
<dbReference type="NCBIfam" id="TIGR01432">
    <property type="entry name" value="QOXA"/>
    <property type="match status" value="1"/>
</dbReference>
<dbReference type="GO" id="GO:0042773">
    <property type="term" value="P:ATP synthesis coupled electron transport"/>
    <property type="evidence" value="ECO:0007669"/>
    <property type="project" value="TreeGrafter"/>
</dbReference>
<evidence type="ECO:0000256" key="3">
    <source>
        <dbReference type="ARBA" id="ARBA00007866"/>
    </source>
</evidence>
<dbReference type="InterPro" id="IPR008972">
    <property type="entry name" value="Cupredoxin"/>
</dbReference>
<evidence type="ECO:0000256" key="2">
    <source>
        <dbReference type="ARBA" id="ARBA00004651"/>
    </source>
</evidence>
<keyword evidence="10 14" id="KW-0249">Electron transport</keyword>